<dbReference type="Gene3D" id="3.40.50.10140">
    <property type="entry name" value="Toll/interleukin-1 receptor homology (TIR) domain"/>
    <property type="match status" value="1"/>
</dbReference>
<dbReference type="EnsemblPlants" id="QL11p021399:mrna">
    <property type="protein sequence ID" value="QL11p021399:mrna"/>
    <property type="gene ID" value="QL11p021399"/>
</dbReference>
<dbReference type="PANTHER" id="PTHR11017">
    <property type="entry name" value="LEUCINE-RICH REPEAT-CONTAINING PROTEIN"/>
    <property type="match status" value="1"/>
</dbReference>
<dbReference type="Proteomes" id="UP000594261">
    <property type="component" value="Chromosome 11"/>
</dbReference>
<name>A0A7N2MX27_QUELO</name>
<dbReference type="SMART" id="SM00382">
    <property type="entry name" value="AAA"/>
    <property type="match status" value="1"/>
</dbReference>
<dbReference type="InterPro" id="IPR027417">
    <property type="entry name" value="P-loop_NTPase"/>
</dbReference>
<dbReference type="InterPro" id="IPR002182">
    <property type="entry name" value="NB-ARC"/>
</dbReference>
<dbReference type="InterPro" id="IPR044974">
    <property type="entry name" value="Disease_R_plants"/>
</dbReference>
<dbReference type="PANTHER" id="PTHR11017:SF570">
    <property type="entry name" value="DISEASE RESISTANCE PROTEIN (TIR-NBS CLASS)-RELATED"/>
    <property type="match status" value="1"/>
</dbReference>
<reference evidence="3" key="2">
    <citation type="submission" date="2021-01" db="UniProtKB">
        <authorList>
            <consortium name="EnsemblPlants"/>
        </authorList>
    </citation>
    <scope>IDENTIFICATION</scope>
</reference>
<dbReference type="GO" id="GO:0006952">
    <property type="term" value="P:defense response"/>
    <property type="evidence" value="ECO:0007669"/>
    <property type="project" value="InterPro"/>
</dbReference>
<feature type="domain" description="TIR" evidence="2">
    <location>
        <begin position="22"/>
        <end position="187"/>
    </location>
</feature>
<dbReference type="InParanoid" id="A0A7N2MX27"/>
<dbReference type="Pfam" id="PF00931">
    <property type="entry name" value="NB-ARC"/>
    <property type="match status" value="1"/>
</dbReference>
<dbReference type="FunFam" id="3.40.50.10140:FF:000007">
    <property type="entry name" value="Disease resistance protein (TIR-NBS-LRR class)"/>
    <property type="match status" value="1"/>
</dbReference>
<keyword evidence="1" id="KW-0520">NAD</keyword>
<dbReference type="SMART" id="SM00255">
    <property type="entry name" value="TIR"/>
    <property type="match status" value="1"/>
</dbReference>
<organism evidence="3 4">
    <name type="scientific">Quercus lobata</name>
    <name type="common">Valley oak</name>
    <dbReference type="NCBI Taxonomy" id="97700"/>
    <lineage>
        <taxon>Eukaryota</taxon>
        <taxon>Viridiplantae</taxon>
        <taxon>Streptophyta</taxon>
        <taxon>Embryophyta</taxon>
        <taxon>Tracheophyta</taxon>
        <taxon>Spermatophyta</taxon>
        <taxon>Magnoliopsida</taxon>
        <taxon>eudicotyledons</taxon>
        <taxon>Gunneridae</taxon>
        <taxon>Pentapetalae</taxon>
        <taxon>rosids</taxon>
        <taxon>fabids</taxon>
        <taxon>Fagales</taxon>
        <taxon>Fagaceae</taxon>
        <taxon>Quercus</taxon>
    </lineage>
</organism>
<proteinExistence type="predicted"/>
<dbReference type="InterPro" id="IPR042197">
    <property type="entry name" value="Apaf_helical"/>
</dbReference>
<dbReference type="Pfam" id="PF01582">
    <property type="entry name" value="TIR"/>
    <property type="match status" value="1"/>
</dbReference>
<dbReference type="GO" id="GO:0043531">
    <property type="term" value="F:ADP binding"/>
    <property type="evidence" value="ECO:0007669"/>
    <property type="project" value="InterPro"/>
</dbReference>
<dbReference type="GO" id="GO:0007165">
    <property type="term" value="P:signal transduction"/>
    <property type="evidence" value="ECO:0007669"/>
    <property type="project" value="InterPro"/>
</dbReference>
<dbReference type="PRINTS" id="PR00364">
    <property type="entry name" value="DISEASERSIST"/>
</dbReference>
<dbReference type="InterPro" id="IPR003593">
    <property type="entry name" value="AAA+_ATPase"/>
</dbReference>
<accession>A0A7N2MX27</accession>
<dbReference type="InterPro" id="IPR035897">
    <property type="entry name" value="Toll_tir_struct_dom_sf"/>
</dbReference>
<evidence type="ECO:0000256" key="1">
    <source>
        <dbReference type="ARBA" id="ARBA00023027"/>
    </source>
</evidence>
<dbReference type="InterPro" id="IPR000157">
    <property type="entry name" value="TIR_dom"/>
</dbReference>
<keyword evidence="4" id="KW-1185">Reference proteome</keyword>
<dbReference type="SUPFAM" id="SSF52540">
    <property type="entry name" value="P-loop containing nucleoside triphosphate hydrolases"/>
    <property type="match status" value="1"/>
</dbReference>
<dbReference type="SUPFAM" id="SSF52200">
    <property type="entry name" value="Toll/Interleukin receptor TIR domain"/>
    <property type="match status" value="1"/>
</dbReference>
<dbReference type="Gene3D" id="3.40.50.300">
    <property type="entry name" value="P-loop containing nucleotide triphosphate hydrolases"/>
    <property type="match status" value="1"/>
</dbReference>
<dbReference type="Gramene" id="QL11p021399:mrna">
    <property type="protein sequence ID" value="QL11p021399:mrna"/>
    <property type="gene ID" value="QL11p021399"/>
</dbReference>
<reference evidence="3 4" key="1">
    <citation type="journal article" date="2016" name="G3 (Bethesda)">
        <title>First Draft Assembly and Annotation of the Genome of a California Endemic Oak Quercus lobata Nee (Fagaceae).</title>
        <authorList>
            <person name="Sork V.L."/>
            <person name="Fitz-Gibbon S.T."/>
            <person name="Puiu D."/>
            <person name="Crepeau M."/>
            <person name="Gugger P.F."/>
            <person name="Sherman R."/>
            <person name="Stevens K."/>
            <person name="Langley C.H."/>
            <person name="Pellegrini M."/>
            <person name="Salzberg S.L."/>
        </authorList>
    </citation>
    <scope>NUCLEOTIDE SEQUENCE [LARGE SCALE GENOMIC DNA]</scope>
    <source>
        <strain evidence="3 4">cv. SW786</strain>
    </source>
</reference>
<protein>
    <recommendedName>
        <fullName evidence="2">TIR domain-containing protein</fullName>
    </recommendedName>
</protein>
<dbReference type="Gene3D" id="1.10.8.430">
    <property type="entry name" value="Helical domain of apoptotic protease-activating factors"/>
    <property type="match status" value="1"/>
</dbReference>
<sequence>MTSEFQESSSSSSSSSSNTHQWTHDVFLSFRGTDTRNNFTGHLYNALHKKGINTFIDDELRRGEEISPALLKAIEGSRISILILSKNYASSSWCLDELLKILECKATKEQMVLPVFFKVDPSDIGHQTKCFGKAFDKLGDKVKDDVKMQRWKDALTDVSNLTGGWHLSKGNESELIQEIVQRVSLLVNRTYLNVAKYPVGIEPRVDDVHSLLSIGSNDIRMVGILGIGGIGKTTIAKAIYNLVAYQFDGSCFLANIGETAKQESGLVHLQETLLSEILRDTRISQVGNVNRGINVIKHRLCSKRILLILDGVDKLVQLETLAGNCDWFGLGSRIIITTREKALLANHEVDLIYPVKDMDHNEALQLFSLNAFKTEKPSENYAALTERAIGYARGLPLVLTDLGSELYGRSIVQWKSALDKYEAERKRKRKLSSWLVLKKWRQLRELVRRLLVS</sequence>
<dbReference type="OMA" id="WDNESAM"/>
<dbReference type="AlphaFoldDB" id="A0A7N2MX27"/>
<dbReference type="EMBL" id="LRBV02000011">
    <property type="status" value="NOT_ANNOTATED_CDS"/>
    <property type="molecule type" value="Genomic_DNA"/>
</dbReference>
<evidence type="ECO:0000313" key="3">
    <source>
        <dbReference type="EnsemblPlants" id="QL11p021399:mrna"/>
    </source>
</evidence>
<evidence type="ECO:0000259" key="2">
    <source>
        <dbReference type="PROSITE" id="PS50104"/>
    </source>
</evidence>
<evidence type="ECO:0000313" key="4">
    <source>
        <dbReference type="Proteomes" id="UP000594261"/>
    </source>
</evidence>
<dbReference type="PROSITE" id="PS50104">
    <property type="entry name" value="TIR"/>
    <property type="match status" value="1"/>
</dbReference>